<keyword evidence="1" id="KW-0614">Plasmid</keyword>
<name>A0A2S1FJ92_9BURK</name>
<protein>
    <submittedName>
        <fullName evidence="1">Uncharacterized protein</fullName>
    </submittedName>
</protein>
<organism evidence="1">
    <name type="scientific">Polaromonas sp. H6N</name>
    <dbReference type="NCBI Taxonomy" id="1840293"/>
    <lineage>
        <taxon>Bacteria</taxon>
        <taxon>Pseudomonadati</taxon>
        <taxon>Pseudomonadota</taxon>
        <taxon>Betaproteobacteria</taxon>
        <taxon>Burkholderiales</taxon>
        <taxon>Comamonadaceae</taxon>
        <taxon>Polaromonas</taxon>
    </lineage>
</organism>
<evidence type="ECO:0000313" key="1">
    <source>
        <dbReference type="EMBL" id="AWD72257.1"/>
    </source>
</evidence>
<dbReference type="EMBL" id="MG869620">
    <property type="protein sequence ID" value="AWD72257.1"/>
    <property type="molecule type" value="Genomic_DNA"/>
</dbReference>
<accession>A0A2S1FJ92</accession>
<dbReference type="AlphaFoldDB" id="A0A2S1FJ92"/>
<geneLocation type="plasmid" evidence="1">
    <name>pH6NP1</name>
</geneLocation>
<reference evidence="1" key="1">
    <citation type="submission" date="2018-01" db="EMBL/GenBank/DDBJ databases">
        <title>Plasmids of psychrophilic Polaromonas spp. isolated from Arctic and Antarctic glaciers.</title>
        <authorList>
            <person name="Dziewit L."/>
            <person name="Ciok A."/>
        </authorList>
    </citation>
    <scope>NUCLEOTIDE SEQUENCE</scope>
    <source>
        <plasmid evidence="1">pH6NP1</plasmid>
    </source>
</reference>
<gene>
    <name evidence="1" type="ORF">pH6NP1_p064</name>
</gene>
<proteinExistence type="predicted"/>
<sequence length="107" mass="11925">MGSVPASHTIWYSRRPLRFLASMPTARVGVFVSGYSGELKKPCECLRSIDQMRIRQKSILVRRTLSMHLIGLEHARGRCSRSGAPKPCLRCVTPRSTRSRPRCAAAG</sequence>